<gene>
    <name evidence="1" type="ORF">HQ865_01200</name>
</gene>
<reference evidence="1 2" key="1">
    <citation type="submission" date="2020-05" db="EMBL/GenBank/DDBJ databases">
        <title>Mucilaginibacter mali sp. nov.</title>
        <authorList>
            <person name="Kim H.S."/>
            <person name="Lee K.C."/>
            <person name="Suh M.K."/>
            <person name="Kim J.-S."/>
            <person name="Han K.-I."/>
            <person name="Eom M.K."/>
            <person name="Shin Y.K."/>
            <person name="Lee J.-S."/>
        </authorList>
    </citation>
    <scope>NUCLEOTIDE SEQUENCE [LARGE SCALE GENOMIC DNA]</scope>
    <source>
        <strain evidence="1 2">G2-14</strain>
    </source>
</reference>
<protein>
    <recommendedName>
        <fullName evidence="3">IrrE N-terminal-like domain-containing protein</fullName>
    </recommendedName>
</protein>
<evidence type="ECO:0000313" key="1">
    <source>
        <dbReference type="EMBL" id="QKJ28431.1"/>
    </source>
</evidence>
<organism evidence="1 2">
    <name type="scientific">Mucilaginibacter mali</name>
    <dbReference type="NCBI Taxonomy" id="2740462"/>
    <lineage>
        <taxon>Bacteria</taxon>
        <taxon>Pseudomonadati</taxon>
        <taxon>Bacteroidota</taxon>
        <taxon>Sphingobacteriia</taxon>
        <taxon>Sphingobacteriales</taxon>
        <taxon>Sphingobacteriaceae</taxon>
        <taxon>Mucilaginibacter</taxon>
    </lineage>
</organism>
<sequence>MAWAQGITAIEVVPDLGATPARVKHNTGVIQVSAKHFKVLTPWQRKFVLLHEMGHIKAQTGDEVKADEWAEKQYLDMGGPPDESLSVLTKLLNNQNPQHNWRIYLQMQRIARYEQDHQ</sequence>
<keyword evidence="2" id="KW-1185">Reference proteome</keyword>
<dbReference type="KEGG" id="mmab:HQ865_01200"/>
<dbReference type="AlphaFoldDB" id="A0A7D4Q5B6"/>
<accession>A0A7D4Q5B6</accession>
<proteinExistence type="predicted"/>
<dbReference type="Proteomes" id="UP000505355">
    <property type="component" value="Chromosome"/>
</dbReference>
<evidence type="ECO:0000313" key="2">
    <source>
        <dbReference type="Proteomes" id="UP000505355"/>
    </source>
</evidence>
<dbReference type="EMBL" id="CP054139">
    <property type="protein sequence ID" value="QKJ28431.1"/>
    <property type="molecule type" value="Genomic_DNA"/>
</dbReference>
<dbReference type="RefSeq" id="WP_173413133.1">
    <property type="nucleotide sequence ID" value="NZ_CP054139.1"/>
</dbReference>
<evidence type="ECO:0008006" key="3">
    <source>
        <dbReference type="Google" id="ProtNLM"/>
    </source>
</evidence>
<name>A0A7D4Q5B6_9SPHI</name>